<evidence type="ECO:0000256" key="4">
    <source>
        <dbReference type="ARBA" id="ARBA00022692"/>
    </source>
</evidence>
<evidence type="ECO:0000256" key="3">
    <source>
        <dbReference type="ARBA" id="ARBA00022481"/>
    </source>
</evidence>
<keyword evidence="4 8" id="KW-0812">Transmembrane</keyword>
<gene>
    <name evidence="9" type="ORF">NC799_06730</name>
</gene>
<reference evidence="9" key="1">
    <citation type="submission" date="2022-06" db="EMBL/GenBank/DDBJ databases">
        <title>Aquibacillus sp. a new bacterium isolated from soil saline samples.</title>
        <authorList>
            <person name="Galisteo C."/>
            <person name="De La Haba R."/>
            <person name="Sanchez-Porro C."/>
            <person name="Ventosa A."/>
        </authorList>
    </citation>
    <scope>NUCLEOTIDE SEQUENCE</scope>
    <source>
        <strain evidence="9">3ASR75-54</strain>
    </source>
</reference>
<dbReference type="Gene3D" id="3.30.700.10">
    <property type="entry name" value="Glycoprotein, Type 4 Pilin"/>
    <property type="match status" value="1"/>
</dbReference>
<name>A0A9X3WEA5_9BACI</name>
<dbReference type="GO" id="GO:0009986">
    <property type="term" value="C:cell surface"/>
    <property type="evidence" value="ECO:0007669"/>
    <property type="project" value="UniProtKB-SubCell"/>
</dbReference>
<keyword evidence="5 8" id="KW-1133">Transmembrane helix</keyword>
<dbReference type="SUPFAM" id="SSF54523">
    <property type="entry name" value="Pili subunits"/>
    <property type="match status" value="1"/>
</dbReference>
<dbReference type="NCBIfam" id="TIGR02532">
    <property type="entry name" value="IV_pilin_GFxxxE"/>
    <property type="match status" value="1"/>
</dbReference>
<sequence length="134" mass="14917">MFRVGRGKLSSRNRNTDQGFTLIEVLVVIVILGIIVAIVTPSFLGVIAKAKEEVCNTNMIGLENGYKRKLFMENLNHSELLFSQYRDSVGKDLCPLNGSFSYVDEKVRCSVHSHGEPVIDEEIVEEEGSAVPFL</sequence>
<dbReference type="InterPro" id="IPR012902">
    <property type="entry name" value="N_methyl_site"/>
</dbReference>
<dbReference type="AlphaFoldDB" id="A0A9X3WEA5"/>
<keyword evidence="3" id="KW-0488">Methylation</keyword>
<evidence type="ECO:0000256" key="1">
    <source>
        <dbReference type="ARBA" id="ARBA00004167"/>
    </source>
</evidence>
<dbReference type="PROSITE" id="PS00409">
    <property type="entry name" value="PROKAR_NTER_METHYL"/>
    <property type="match status" value="1"/>
</dbReference>
<protein>
    <submittedName>
        <fullName evidence="9">Prepilin-type N-terminal cleavage/methylation domain-containing protein</fullName>
    </submittedName>
</protein>
<evidence type="ECO:0000256" key="7">
    <source>
        <dbReference type="ARBA" id="ARBA00023287"/>
    </source>
</evidence>
<dbReference type="GO" id="GO:0030420">
    <property type="term" value="P:establishment of competence for transformation"/>
    <property type="evidence" value="ECO:0007669"/>
    <property type="project" value="UniProtKB-KW"/>
</dbReference>
<evidence type="ECO:0000313" key="10">
    <source>
        <dbReference type="Proteomes" id="UP001145069"/>
    </source>
</evidence>
<dbReference type="GO" id="GO:0016020">
    <property type="term" value="C:membrane"/>
    <property type="evidence" value="ECO:0007669"/>
    <property type="project" value="UniProtKB-SubCell"/>
</dbReference>
<feature type="transmembrane region" description="Helical" evidence="8">
    <location>
        <begin position="21"/>
        <end position="48"/>
    </location>
</feature>
<evidence type="ECO:0000313" key="9">
    <source>
        <dbReference type="EMBL" id="MDC3416610.1"/>
    </source>
</evidence>
<evidence type="ECO:0000256" key="5">
    <source>
        <dbReference type="ARBA" id="ARBA00022989"/>
    </source>
</evidence>
<accession>A0A9X3WEA5</accession>
<dbReference type="Proteomes" id="UP001145069">
    <property type="component" value="Unassembled WGS sequence"/>
</dbReference>
<keyword evidence="10" id="KW-1185">Reference proteome</keyword>
<evidence type="ECO:0000256" key="8">
    <source>
        <dbReference type="SAM" id="Phobius"/>
    </source>
</evidence>
<organism evidence="9 10">
    <name type="scientific">Aquibacillus salsiterrae</name>
    <dbReference type="NCBI Taxonomy" id="2950439"/>
    <lineage>
        <taxon>Bacteria</taxon>
        <taxon>Bacillati</taxon>
        <taxon>Bacillota</taxon>
        <taxon>Bacilli</taxon>
        <taxon>Bacillales</taxon>
        <taxon>Bacillaceae</taxon>
        <taxon>Aquibacillus</taxon>
    </lineage>
</organism>
<keyword evidence="7" id="KW-0178">Competence</keyword>
<proteinExistence type="predicted"/>
<dbReference type="EMBL" id="JAMQKC010000004">
    <property type="protein sequence ID" value="MDC3416610.1"/>
    <property type="molecule type" value="Genomic_DNA"/>
</dbReference>
<evidence type="ECO:0000256" key="6">
    <source>
        <dbReference type="ARBA" id="ARBA00023136"/>
    </source>
</evidence>
<comment type="subcellular location">
    <subcellularLocation>
        <location evidence="2">Cell surface</location>
    </subcellularLocation>
    <subcellularLocation>
        <location evidence="1">Membrane</location>
        <topology evidence="1">Single-pass membrane protein</topology>
    </subcellularLocation>
</comment>
<dbReference type="Pfam" id="PF07963">
    <property type="entry name" value="N_methyl"/>
    <property type="match status" value="1"/>
</dbReference>
<evidence type="ECO:0000256" key="2">
    <source>
        <dbReference type="ARBA" id="ARBA00004241"/>
    </source>
</evidence>
<dbReference type="PANTHER" id="PTHR30093">
    <property type="entry name" value="GENERAL SECRETION PATHWAY PROTEIN G"/>
    <property type="match status" value="1"/>
</dbReference>
<keyword evidence="6 8" id="KW-0472">Membrane</keyword>
<dbReference type="InterPro" id="IPR045584">
    <property type="entry name" value="Pilin-like"/>
</dbReference>
<dbReference type="RefSeq" id="WP_272445625.1">
    <property type="nucleotide sequence ID" value="NZ_JAMQKC010000004.1"/>
</dbReference>
<comment type="caution">
    <text evidence="9">The sequence shown here is derived from an EMBL/GenBank/DDBJ whole genome shotgun (WGS) entry which is preliminary data.</text>
</comment>
<dbReference type="PANTHER" id="PTHR30093:SF44">
    <property type="entry name" value="TYPE II SECRETION SYSTEM CORE PROTEIN G"/>
    <property type="match status" value="1"/>
</dbReference>